<dbReference type="OrthoDB" id="9804361at2"/>
<evidence type="ECO:0000256" key="2">
    <source>
        <dbReference type="ARBA" id="ARBA00022475"/>
    </source>
</evidence>
<dbReference type="PANTHER" id="PTHR30482:SF18">
    <property type="entry name" value="BRANCHED AMINO ACID TRANSPORT SYSTEM PERMEASE"/>
    <property type="match status" value="1"/>
</dbReference>
<evidence type="ECO:0000313" key="7">
    <source>
        <dbReference type="EMBL" id="RAI29131.1"/>
    </source>
</evidence>
<dbReference type="PANTHER" id="PTHR30482">
    <property type="entry name" value="HIGH-AFFINITY BRANCHED-CHAIN AMINO ACID TRANSPORT SYSTEM PERMEASE"/>
    <property type="match status" value="1"/>
</dbReference>
<feature type="transmembrane region" description="Helical" evidence="6">
    <location>
        <begin position="9"/>
        <end position="26"/>
    </location>
</feature>
<feature type="transmembrane region" description="Helical" evidence="6">
    <location>
        <begin position="290"/>
        <end position="308"/>
    </location>
</feature>
<accession>A0A327JSU7</accession>
<reference evidence="7 8" key="1">
    <citation type="submission" date="2017-07" db="EMBL/GenBank/DDBJ databases">
        <title>Draft Genome Sequences of Select Purple Nonsulfur Bacteria.</title>
        <authorList>
            <person name="Lasarre B."/>
            <person name="Mckinlay J.B."/>
        </authorList>
    </citation>
    <scope>NUCLEOTIDE SEQUENCE [LARGE SCALE GENOMIC DNA]</scope>
    <source>
        <strain evidence="7 8">DSM 11290</strain>
    </source>
</reference>
<dbReference type="EMBL" id="NPEV01000005">
    <property type="protein sequence ID" value="RAI29131.1"/>
    <property type="molecule type" value="Genomic_DNA"/>
</dbReference>
<feature type="transmembrane region" description="Helical" evidence="6">
    <location>
        <begin position="256"/>
        <end position="278"/>
    </location>
</feature>
<keyword evidence="5 6" id="KW-0472">Membrane</keyword>
<feature type="transmembrane region" description="Helical" evidence="6">
    <location>
        <begin position="32"/>
        <end position="51"/>
    </location>
</feature>
<dbReference type="GO" id="GO:0005886">
    <property type="term" value="C:plasma membrane"/>
    <property type="evidence" value="ECO:0007669"/>
    <property type="project" value="UniProtKB-SubCell"/>
</dbReference>
<sequence>MSALLNHRLAVPAVLIVLVALLPLVLPSSFYLRIATLVWISAFAVIGLNLLMGYAGQVSLGHAGFFGIGAYAAAVLPAQLGVPGIFAVVIGAVASALIAYLVGRPILRLKGHYLAVATLGFGILVAMVINNEAWITGGPDGIAVASLGIKKLLKSAFGLKVKTAELWYWIAGAMLVVGAWVAVNLVDSPTGRALRAVHDSEIAARVAGIDVARMKLVVFVVSAVYAALAGSALALFNGFITPDTAGFLHSIELVTMVVLGGMGSILGSVVGAAVLVVLPQLLTMFHDYEHLLLGLLMMVFMIFLRAGIVPGLRALVAGRGAA</sequence>
<keyword evidence="8" id="KW-1185">Reference proteome</keyword>
<protein>
    <submittedName>
        <fullName evidence="7">Branched-chain amino acid ABC transporter permease</fullName>
    </submittedName>
</protein>
<dbReference type="CDD" id="cd06581">
    <property type="entry name" value="TM_PBP1_LivM_like"/>
    <property type="match status" value="1"/>
</dbReference>
<dbReference type="InterPro" id="IPR043428">
    <property type="entry name" value="LivM-like"/>
</dbReference>
<keyword evidence="2" id="KW-1003">Cell membrane</keyword>
<feature type="transmembrane region" description="Helical" evidence="6">
    <location>
        <begin position="166"/>
        <end position="186"/>
    </location>
</feature>
<comment type="subcellular location">
    <subcellularLocation>
        <location evidence="1">Cell membrane</location>
        <topology evidence="1">Multi-pass membrane protein</topology>
    </subcellularLocation>
</comment>
<dbReference type="AlphaFoldDB" id="A0A327JSU7"/>
<feature type="transmembrane region" description="Helical" evidence="6">
    <location>
        <begin position="82"/>
        <end position="101"/>
    </location>
</feature>
<comment type="caution">
    <text evidence="7">The sequence shown here is derived from an EMBL/GenBank/DDBJ whole genome shotgun (WGS) entry which is preliminary data.</text>
</comment>
<name>A0A327JSU7_9HYPH</name>
<dbReference type="Proteomes" id="UP000249299">
    <property type="component" value="Unassembled WGS sequence"/>
</dbReference>
<evidence type="ECO:0000256" key="4">
    <source>
        <dbReference type="ARBA" id="ARBA00022989"/>
    </source>
</evidence>
<gene>
    <name evidence="7" type="ORF">CH339_03965</name>
</gene>
<evidence type="ECO:0000256" key="1">
    <source>
        <dbReference type="ARBA" id="ARBA00004651"/>
    </source>
</evidence>
<evidence type="ECO:0000256" key="6">
    <source>
        <dbReference type="SAM" id="Phobius"/>
    </source>
</evidence>
<feature type="transmembrane region" description="Helical" evidence="6">
    <location>
        <begin position="113"/>
        <end position="129"/>
    </location>
</feature>
<dbReference type="RefSeq" id="WP_111432987.1">
    <property type="nucleotide sequence ID" value="NZ_JACIGG010000005.1"/>
</dbReference>
<organism evidence="7 8">
    <name type="scientific">Rhodobium orientis</name>
    <dbReference type="NCBI Taxonomy" id="34017"/>
    <lineage>
        <taxon>Bacteria</taxon>
        <taxon>Pseudomonadati</taxon>
        <taxon>Pseudomonadota</taxon>
        <taxon>Alphaproteobacteria</taxon>
        <taxon>Hyphomicrobiales</taxon>
        <taxon>Rhodobiaceae</taxon>
        <taxon>Rhodobium</taxon>
    </lineage>
</organism>
<dbReference type="InterPro" id="IPR001851">
    <property type="entry name" value="ABC_transp_permease"/>
</dbReference>
<proteinExistence type="predicted"/>
<evidence type="ECO:0000256" key="3">
    <source>
        <dbReference type="ARBA" id="ARBA00022692"/>
    </source>
</evidence>
<dbReference type="Pfam" id="PF02653">
    <property type="entry name" value="BPD_transp_2"/>
    <property type="match status" value="1"/>
</dbReference>
<evidence type="ECO:0000256" key="5">
    <source>
        <dbReference type="ARBA" id="ARBA00023136"/>
    </source>
</evidence>
<keyword evidence="3 6" id="KW-0812">Transmembrane</keyword>
<keyword evidence="4 6" id="KW-1133">Transmembrane helix</keyword>
<feature type="transmembrane region" description="Helical" evidence="6">
    <location>
        <begin position="216"/>
        <end position="236"/>
    </location>
</feature>
<evidence type="ECO:0000313" key="8">
    <source>
        <dbReference type="Proteomes" id="UP000249299"/>
    </source>
</evidence>
<dbReference type="GO" id="GO:0015658">
    <property type="term" value="F:branched-chain amino acid transmembrane transporter activity"/>
    <property type="evidence" value="ECO:0007669"/>
    <property type="project" value="InterPro"/>
</dbReference>